<keyword evidence="1" id="KW-0812">Transmembrane</keyword>
<sequence length="198" mass="24125">MSTSFFFLFFIPDWVDEYFFFLLFFHSSQGNIFLIVSIANCLYFLLSVQRYRIKPASSFHLCLLHSISFYWFVRLGGCVKGIERMRVCMEMLGWFLWCYKLNPWLWISENLIGCSWWWLPLSVMHKIVRDLVFFVITISLLFSLIQFDFFISFHLFLFFRYAFLTNFSSYYLFQQKQIYSIHFRKIINKGLRIKNFGN</sequence>
<keyword evidence="3" id="KW-1185">Reference proteome</keyword>
<evidence type="ECO:0000313" key="2">
    <source>
        <dbReference type="EMBL" id="PRQ50901.1"/>
    </source>
</evidence>
<accession>A0A2P6RWW0</accession>
<dbReference type="AlphaFoldDB" id="A0A2P6RWW0"/>
<protein>
    <submittedName>
        <fullName evidence="2">Uncharacterized protein</fullName>
    </submittedName>
</protein>
<keyword evidence="1" id="KW-1133">Transmembrane helix</keyword>
<dbReference type="Gramene" id="PRQ50901">
    <property type="protein sequence ID" value="PRQ50901"/>
    <property type="gene ID" value="RchiOBHm_Chr2g0138321"/>
</dbReference>
<gene>
    <name evidence="2" type="ORF">RchiOBHm_Chr2g0138321</name>
</gene>
<proteinExistence type="predicted"/>
<evidence type="ECO:0000313" key="3">
    <source>
        <dbReference type="Proteomes" id="UP000238479"/>
    </source>
</evidence>
<feature type="transmembrane region" description="Helical" evidence="1">
    <location>
        <begin position="20"/>
        <end position="46"/>
    </location>
</feature>
<comment type="caution">
    <text evidence="2">The sequence shown here is derived from an EMBL/GenBank/DDBJ whole genome shotgun (WGS) entry which is preliminary data.</text>
</comment>
<dbReference type="EMBL" id="PDCK01000040">
    <property type="protein sequence ID" value="PRQ50901.1"/>
    <property type="molecule type" value="Genomic_DNA"/>
</dbReference>
<feature type="transmembrane region" description="Helical" evidence="1">
    <location>
        <begin position="131"/>
        <end position="147"/>
    </location>
</feature>
<dbReference type="Proteomes" id="UP000238479">
    <property type="component" value="Chromosome 2"/>
</dbReference>
<evidence type="ECO:0000256" key="1">
    <source>
        <dbReference type="SAM" id="Phobius"/>
    </source>
</evidence>
<organism evidence="2 3">
    <name type="scientific">Rosa chinensis</name>
    <name type="common">China rose</name>
    <dbReference type="NCBI Taxonomy" id="74649"/>
    <lineage>
        <taxon>Eukaryota</taxon>
        <taxon>Viridiplantae</taxon>
        <taxon>Streptophyta</taxon>
        <taxon>Embryophyta</taxon>
        <taxon>Tracheophyta</taxon>
        <taxon>Spermatophyta</taxon>
        <taxon>Magnoliopsida</taxon>
        <taxon>eudicotyledons</taxon>
        <taxon>Gunneridae</taxon>
        <taxon>Pentapetalae</taxon>
        <taxon>rosids</taxon>
        <taxon>fabids</taxon>
        <taxon>Rosales</taxon>
        <taxon>Rosaceae</taxon>
        <taxon>Rosoideae</taxon>
        <taxon>Rosoideae incertae sedis</taxon>
        <taxon>Rosa</taxon>
    </lineage>
</organism>
<name>A0A2P6RWW0_ROSCH</name>
<reference evidence="2 3" key="1">
    <citation type="journal article" date="2018" name="Nat. Genet.">
        <title>The Rosa genome provides new insights in the design of modern roses.</title>
        <authorList>
            <person name="Bendahmane M."/>
        </authorList>
    </citation>
    <scope>NUCLEOTIDE SEQUENCE [LARGE SCALE GENOMIC DNA]</scope>
    <source>
        <strain evidence="3">cv. Old Blush</strain>
    </source>
</reference>
<keyword evidence="1" id="KW-0472">Membrane</keyword>